<feature type="domain" description="HTH cro/C1-type" evidence="1">
    <location>
        <begin position="17"/>
        <end position="71"/>
    </location>
</feature>
<dbReference type="GO" id="GO:0003677">
    <property type="term" value="F:DNA binding"/>
    <property type="evidence" value="ECO:0007669"/>
    <property type="project" value="InterPro"/>
</dbReference>
<evidence type="ECO:0000259" key="1">
    <source>
        <dbReference type="PROSITE" id="PS50943"/>
    </source>
</evidence>
<dbReference type="InterPro" id="IPR043917">
    <property type="entry name" value="DUF5753"/>
</dbReference>
<gene>
    <name evidence="2" type="ORF">HNR12_000497</name>
</gene>
<dbReference type="Pfam" id="PF13560">
    <property type="entry name" value="HTH_31"/>
    <property type="match status" value="1"/>
</dbReference>
<organism evidence="2 3">
    <name type="scientific">Streptomonospora nanhaiensis</name>
    <dbReference type="NCBI Taxonomy" id="1323731"/>
    <lineage>
        <taxon>Bacteria</taxon>
        <taxon>Bacillati</taxon>
        <taxon>Actinomycetota</taxon>
        <taxon>Actinomycetes</taxon>
        <taxon>Streptosporangiales</taxon>
        <taxon>Nocardiopsidaceae</taxon>
        <taxon>Streptomonospora</taxon>
    </lineage>
</organism>
<comment type="caution">
    <text evidence="2">The sequence shown here is derived from an EMBL/GenBank/DDBJ whole genome shotgun (WGS) entry which is preliminary data.</text>
</comment>
<dbReference type="InterPro" id="IPR010982">
    <property type="entry name" value="Lambda_DNA-bd_dom_sf"/>
</dbReference>
<dbReference type="InterPro" id="IPR001387">
    <property type="entry name" value="Cro/C1-type_HTH"/>
</dbReference>
<evidence type="ECO:0000313" key="2">
    <source>
        <dbReference type="EMBL" id="NYI94220.1"/>
    </source>
</evidence>
<protein>
    <submittedName>
        <fullName evidence="2">Transcriptional regulator with XRE-family HTH domain</fullName>
    </submittedName>
</protein>
<evidence type="ECO:0000313" key="3">
    <source>
        <dbReference type="Proteomes" id="UP000575985"/>
    </source>
</evidence>
<accession>A0A853BGR3</accession>
<dbReference type="SUPFAM" id="SSF47413">
    <property type="entry name" value="lambda repressor-like DNA-binding domains"/>
    <property type="match status" value="1"/>
</dbReference>
<proteinExistence type="predicted"/>
<dbReference type="Proteomes" id="UP000575985">
    <property type="component" value="Unassembled WGS sequence"/>
</dbReference>
<dbReference type="AlphaFoldDB" id="A0A853BGR3"/>
<dbReference type="RefSeq" id="WP_179765911.1">
    <property type="nucleotide sequence ID" value="NZ_JACCFO010000001.1"/>
</dbReference>
<reference evidence="2 3" key="1">
    <citation type="submission" date="2020-07" db="EMBL/GenBank/DDBJ databases">
        <title>Sequencing the genomes of 1000 actinobacteria strains.</title>
        <authorList>
            <person name="Klenk H.-P."/>
        </authorList>
    </citation>
    <scope>NUCLEOTIDE SEQUENCE [LARGE SCALE GENOMIC DNA]</scope>
    <source>
        <strain evidence="2 3">DSM 45927</strain>
    </source>
</reference>
<dbReference type="PROSITE" id="PS50943">
    <property type="entry name" value="HTH_CROC1"/>
    <property type="match status" value="1"/>
</dbReference>
<dbReference type="SMART" id="SM00530">
    <property type="entry name" value="HTH_XRE"/>
    <property type="match status" value="1"/>
</dbReference>
<dbReference type="EMBL" id="JACCFO010000001">
    <property type="protein sequence ID" value="NYI94220.1"/>
    <property type="molecule type" value="Genomic_DNA"/>
</dbReference>
<name>A0A853BGR3_9ACTN</name>
<dbReference type="Pfam" id="PF19054">
    <property type="entry name" value="DUF5753"/>
    <property type="match status" value="1"/>
</dbReference>
<dbReference type="CDD" id="cd00093">
    <property type="entry name" value="HTH_XRE"/>
    <property type="match status" value="1"/>
</dbReference>
<sequence length="287" mass="32840">MPRNSPTAARRSLARFLRERRRAAGIPRERVGQYVGKNPVTITRLENAEVRAEVGTVAMLLELYEVPQEDRGYFIDLARSARRRGWWQRYSKDMPSWFSVYVGLEAEASQMCVYEVEQVPDLLQTPAYSRALIESEPAPRPEEAVFRRVDVRQRRQHRVWEEDPVRLRAIMGEGALYRSVGGDEVMRDQLRHLLRAAGLANVTLQVLPFAAGAHAGTDGAFVMLRFPDPRDRDLAYVEYRTGAVYLEEPEELESYDLLFDDLTVKALDPSRSAELIERALSQIPHSP</sequence>
<keyword evidence="3" id="KW-1185">Reference proteome</keyword>